<reference evidence="1 2" key="1">
    <citation type="submission" date="2018-02" db="EMBL/GenBank/DDBJ databases">
        <title>Complete genome sequence of Agrobacterium tumefaciens 1D1609.</title>
        <authorList>
            <person name="Cho S.-T."/>
            <person name="Haryono M."/>
            <person name="Chang H.-H."/>
            <person name="Santos M.N."/>
            <person name="Lai E.-M."/>
            <person name="Kuo C.-H."/>
        </authorList>
    </citation>
    <scope>NUCLEOTIDE SEQUENCE [LARGE SCALE GENOMIC DNA]</scope>
    <source>
        <strain evidence="1 2">1D1609</strain>
    </source>
</reference>
<accession>A0A2L2LLB6</accession>
<organism evidence="1 2">
    <name type="scientific">Agrobacterium tumefaciens</name>
    <dbReference type="NCBI Taxonomy" id="358"/>
    <lineage>
        <taxon>Bacteria</taxon>
        <taxon>Pseudomonadati</taxon>
        <taxon>Pseudomonadota</taxon>
        <taxon>Alphaproteobacteria</taxon>
        <taxon>Hyphomicrobiales</taxon>
        <taxon>Rhizobiaceae</taxon>
        <taxon>Rhizobium/Agrobacterium group</taxon>
        <taxon>Agrobacterium</taxon>
        <taxon>Agrobacterium tumefaciens complex</taxon>
    </lineage>
</organism>
<evidence type="ECO:0008006" key="3">
    <source>
        <dbReference type="Google" id="ProtNLM"/>
    </source>
</evidence>
<dbReference type="Proteomes" id="UP000237717">
    <property type="component" value="Chromosome II"/>
</dbReference>
<name>A0A2L2LLB6_AGRTU</name>
<protein>
    <recommendedName>
        <fullName evidence="3">DUF4287 domain-containing protein</fullName>
    </recommendedName>
</protein>
<dbReference type="Pfam" id="PF14117">
    <property type="entry name" value="DUF4287"/>
    <property type="match status" value="1"/>
</dbReference>
<proteinExistence type="predicted"/>
<dbReference type="AlphaFoldDB" id="A0A2L2LLB6"/>
<evidence type="ECO:0000313" key="1">
    <source>
        <dbReference type="EMBL" id="AVH45124.1"/>
    </source>
</evidence>
<gene>
    <name evidence="1" type="ORF">At1D1609_50880</name>
</gene>
<dbReference type="InterPro" id="IPR025629">
    <property type="entry name" value="DUF4287"/>
</dbReference>
<evidence type="ECO:0000313" key="2">
    <source>
        <dbReference type="Proteomes" id="UP000237717"/>
    </source>
</evidence>
<dbReference type="EMBL" id="CP026925">
    <property type="protein sequence ID" value="AVH45124.1"/>
    <property type="molecule type" value="Genomic_DNA"/>
</dbReference>
<sequence>MVRIQRENLNARDIMGTNPVKGPASYFPSIEAKYGRSIAEWKDLIRSQSGKKHMELVAWLKEEHGLGHGHANALVADTLRE</sequence>